<evidence type="ECO:0000256" key="6">
    <source>
        <dbReference type="ARBA" id="ARBA00022842"/>
    </source>
</evidence>
<keyword evidence="7 10" id="KW-0342">GTP-binding</keyword>
<dbReference type="AlphaFoldDB" id="A0A085K8V6"/>
<evidence type="ECO:0000313" key="22">
    <source>
        <dbReference type="Proteomes" id="UP000515377"/>
    </source>
</evidence>
<reference evidence="13 20" key="4">
    <citation type="submission" date="2018-10" db="EMBL/GenBank/DDBJ databases">
        <title>Characterization and genome analysis of a novel bacterium Sphingobium yanoikuyae SJTF8 capable of degrading PAHs.</title>
        <authorList>
            <person name="Yin C."/>
            <person name="Xiong W."/>
            <person name="Liang R."/>
        </authorList>
    </citation>
    <scope>NUCLEOTIDE SEQUENCE [LARGE SCALE GENOMIC DNA]</scope>
    <source>
        <strain evidence="13 20">SJTF8</strain>
    </source>
</reference>
<dbReference type="CDD" id="cd01876">
    <property type="entry name" value="YihA_EngB"/>
    <property type="match status" value="1"/>
</dbReference>
<evidence type="ECO:0000313" key="15">
    <source>
        <dbReference type="EMBL" id="MDH2131853.1"/>
    </source>
</evidence>
<keyword evidence="5 10" id="KW-0547">Nucleotide-binding</keyword>
<organism evidence="15 23">
    <name type="scientific">Sphingobium yanoikuyae</name>
    <name type="common">Sphingomonas yanoikuyae</name>
    <dbReference type="NCBI Taxonomy" id="13690"/>
    <lineage>
        <taxon>Bacteria</taxon>
        <taxon>Pseudomonadati</taxon>
        <taxon>Pseudomonadota</taxon>
        <taxon>Alphaproteobacteria</taxon>
        <taxon>Sphingomonadales</taxon>
        <taxon>Sphingomonadaceae</taxon>
        <taxon>Sphingobium</taxon>
    </lineage>
</organism>
<dbReference type="Proteomes" id="UP000515377">
    <property type="component" value="Chromosome"/>
</dbReference>
<dbReference type="STRING" id="13690.AX777_10260"/>
<dbReference type="EMBL" id="CP023741">
    <property type="protein sequence ID" value="ATI82860.1"/>
    <property type="molecule type" value="Genomic_DNA"/>
</dbReference>
<keyword evidence="6" id="KW-0460">Magnesium</keyword>
<gene>
    <name evidence="15" type="primary">yihA</name>
    <name evidence="10 14" type="synonym">engB</name>
    <name evidence="12" type="ORF">A6768_24545</name>
    <name evidence="14" type="ORF">CP98_01659</name>
    <name evidence="17" type="ORF">DAH51_25625</name>
    <name evidence="13" type="ORF">EBF16_24690</name>
    <name evidence="16" type="ORF">H3V42_06300</name>
    <name evidence="15" type="ORF">N5J77_12035</name>
</gene>
<dbReference type="Proteomes" id="UP000287401">
    <property type="component" value="Unassembled WGS sequence"/>
</dbReference>
<proteinExistence type="inferred from homology"/>
<comment type="cofactor">
    <cofactor evidence="1">
        <name>Mg(2+)</name>
        <dbReference type="ChEBI" id="CHEBI:18420"/>
    </cofactor>
</comment>
<dbReference type="GO" id="GO:0005525">
    <property type="term" value="F:GTP binding"/>
    <property type="evidence" value="ECO:0007669"/>
    <property type="project" value="UniProtKB-UniRule"/>
</dbReference>
<keyword evidence="4" id="KW-0479">Metal-binding</keyword>
<reference evidence="15" key="6">
    <citation type="submission" date="2022-09" db="EMBL/GenBank/DDBJ databases">
        <title>Intensive care unit water sources are persistently colonized with multi-drug resistant bacteria and are the site of extensive horizontal gene transfer of antibiotic resistance genes.</title>
        <authorList>
            <person name="Diorio-Toth L."/>
        </authorList>
    </citation>
    <scope>NUCLEOTIDE SEQUENCE</scope>
    <source>
        <strain evidence="15">GD03659</strain>
    </source>
</reference>
<evidence type="ECO:0000313" key="17">
    <source>
        <dbReference type="EMBL" id="RSU46484.1"/>
    </source>
</evidence>
<dbReference type="Proteomes" id="UP000280708">
    <property type="component" value="Chromosome"/>
</dbReference>
<evidence type="ECO:0000313" key="16">
    <source>
        <dbReference type="EMBL" id="QNG47225.1"/>
    </source>
</evidence>
<dbReference type="NCBIfam" id="TIGR03598">
    <property type="entry name" value="GTPase_YsxC"/>
    <property type="match status" value="1"/>
</dbReference>
<evidence type="ECO:0000256" key="3">
    <source>
        <dbReference type="ARBA" id="ARBA00022618"/>
    </source>
</evidence>
<reference evidence="14 18" key="1">
    <citation type="submission" date="2014-03" db="EMBL/GenBank/DDBJ databases">
        <title>Genome sequence of Sphingobium yanoikuyae B1.</title>
        <authorList>
            <person name="Gan H.M."/>
            <person name="Gan H.Y."/>
            <person name="Savka M.A."/>
        </authorList>
    </citation>
    <scope>NUCLEOTIDE SEQUENCE [LARGE SCALE GENOMIC DNA]</scope>
    <source>
        <strain evidence="14 18">B1</strain>
    </source>
</reference>
<dbReference type="EMBL" id="CP033230">
    <property type="protein sequence ID" value="AYO79785.1"/>
    <property type="molecule type" value="Genomic_DNA"/>
</dbReference>
<keyword evidence="8 10" id="KW-0717">Septation</keyword>
<keyword evidence="3 10" id="KW-0132">Cell division</keyword>
<evidence type="ECO:0000256" key="1">
    <source>
        <dbReference type="ARBA" id="ARBA00001946"/>
    </source>
</evidence>
<dbReference type="PROSITE" id="PS51706">
    <property type="entry name" value="G_ENGB"/>
    <property type="match status" value="1"/>
</dbReference>
<dbReference type="Pfam" id="PF01926">
    <property type="entry name" value="MMR_HSR1"/>
    <property type="match status" value="1"/>
</dbReference>
<name>A0A085K8V6_SPHYA</name>
<dbReference type="InterPro" id="IPR006073">
    <property type="entry name" value="GTP-bd"/>
</dbReference>
<evidence type="ECO:0000313" key="19">
    <source>
        <dbReference type="Proteomes" id="UP000219422"/>
    </source>
</evidence>
<evidence type="ECO:0000313" key="23">
    <source>
        <dbReference type="Proteomes" id="UP001162318"/>
    </source>
</evidence>
<dbReference type="Proteomes" id="UP000219422">
    <property type="component" value="Chromosome"/>
</dbReference>
<reference evidence="12 19" key="2">
    <citation type="submission" date="2017-10" db="EMBL/GenBank/DDBJ databases">
        <title>Sphingobium yanoikuyae S72.</title>
        <authorList>
            <person name="Sanchez E."/>
            <person name="Bustos P."/>
            <person name="Mendoza P."/>
            <person name="Guo X."/>
            <person name="Mendoza A."/>
        </authorList>
    </citation>
    <scope>NUCLEOTIDE SEQUENCE [LARGE SCALE GENOMIC DNA]</scope>
    <source>
        <strain evidence="12 19">S72</strain>
    </source>
</reference>
<dbReference type="RefSeq" id="WP_010336896.1">
    <property type="nucleotide sequence ID" value="NZ_CAIGKD010000001.1"/>
</dbReference>
<reference evidence="16 22" key="5">
    <citation type="submission" date="2020-07" db="EMBL/GenBank/DDBJ databases">
        <title>Whole genome sequence of Sphingobium yanoikuyae A3.</title>
        <authorList>
            <person name="Han S.-S."/>
        </authorList>
    </citation>
    <scope>NUCLEOTIDE SEQUENCE [LARGE SCALE GENOMIC DNA]</scope>
    <source>
        <strain evidence="16 22">A3</strain>
    </source>
</reference>
<evidence type="ECO:0000313" key="18">
    <source>
        <dbReference type="Proteomes" id="UP000028534"/>
    </source>
</evidence>
<dbReference type="KEGG" id="sya:A6768_24545"/>
<dbReference type="SUPFAM" id="SSF52540">
    <property type="entry name" value="P-loop containing nucleoside triphosphate hydrolases"/>
    <property type="match status" value="1"/>
</dbReference>
<dbReference type="InterPro" id="IPR019987">
    <property type="entry name" value="GTP-bd_ribosome_bio_YsxC"/>
</dbReference>
<dbReference type="InterPro" id="IPR030393">
    <property type="entry name" value="G_ENGB_dom"/>
</dbReference>
<dbReference type="PATRIC" id="fig|13690.10.peg.1710"/>
<evidence type="ECO:0000256" key="2">
    <source>
        <dbReference type="ARBA" id="ARBA00009638"/>
    </source>
</evidence>
<evidence type="ECO:0000313" key="21">
    <source>
        <dbReference type="Proteomes" id="UP000287401"/>
    </source>
</evidence>
<evidence type="ECO:0000256" key="4">
    <source>
        <dbReference type="ARBA" id="ARBA00022723"/>
    </source>
</evidence>
<comment type="function">
    <text evidence="10">Necessary for normal cell division and for the maintenance of normal septation.</text>
</comment>
<evidence type="ECO:0000256" key="8">
    <source>
        <dbReference type="ARBA" id="ARBA00023210"/>
    </source>
</evidence>
<dbReference type="EMBL" id="JGVR01000008">
    <property type="protein sequence ID" value="KEZ19554.1"/>
    <property type="molecule type" value="Genomic_DNA"/>
</dbReference>
<evidence type="ECO:0000313" key="13">
    <source>
        <dbReference type="EMBL" id="AYO79785.1"/>
    </source>
</evidence>
<dbReference type="PANTHER" id="PTHR11649">
    <property type="entry name" value="MSS1/TRME-RELATED GTP-BINDING PROTEIN"/>
    <property type="match status" value="1"/>
</dbReference>
<dbReference type="HAMAP" id="MF_00321">
    <property type="entry name" value="GTPase_EngB"/>
    <property type="match status" value="1"/>
</dbReference>
<dbReference type="GeneID" id="57780032"/>
<dbReference type="Proteomes" id="UP001162318">
    <property type="component" value="Unassembled WGS sequence"/>
</dbReference>
<evidence type="ECO:0000313" key="12">
    <source>
        <dbReference type="EMBL" id="ATI82860.1"/>
    </source>
</evidence>
<sequence>MTEDDNTALIEEARKLFSGPISFLKSAPTLDYLPDMAVNEVAFAGRSNVGKSSLLNALTNRNGLARTSNTPGRTQELNFFDVGDPLRFRLVDMPGYGYAKAPKDLVKKWRFLVNDYLRGRAALKRALVLIDSRHGIKDVDTDMLDMLDGAAVSYRIVLTKSDKIKASELVAVTQRTADAIRKRPAAHPEIIATSSEKGMGIPELRAAVLESVSQG</sequence>
<evidence type="ECO:0000256" key="9">
    <source>
        <dbReference type="ARBA" id="ARBA00023306"/>
    </source>
</evidence>
<accession>A0A085K8V6</accession>
<comment type="similarity">
    <text evidence="2 10">Belongs to the TRAFAC class TrmE-Era-EngA-EngB-Septin-like GTPase superfamily. EngB GTPase family.</text>
</comment>
<evidence type="ECO:0000313" key="14">
    <source>
        <dbReference type="EMBL" id="KEZ19554.1"/>
    </source>
</evidence>
<dbReference type="EMBL" id="JAOCKX010000014">
    <property type="protein sequence ID" value="MDH2131853.1"/>
    <property type="molecule type" value="Genomic_DNA"/>
</dbReference>
<protein>
    <recommendedName>
        <fullName evidence="10">Probable GTP-binding protein EngB</fullName>
    </recommendedName>
</protein>
<dbReference type="EMBL" id="CP060122">
    <property type="protein sequence ID" value="QNG47225.1"/>
    <property type="molecule type" value="Genomic_DNA"/>
</dbReference>
<keyword evidence="9 10" id="KW-0131">Cell cycle</keyword>
<evidence type="ECO:0000256" key="7">
    <source>
        <dbReference type="ARBA" id="ARBA00023134"/>
    </source>
</evidence>
<dbReference type="GO" id="GO:0005829">
    <property type="term" value="C:cytosol"/>
    <property type="evidence" value="ECO:0007669"/>
    <property type="project" value="TreeGrafter"/>
</dbReference>
<dbReference type="InterPro" id="IPR027417">
    <property type="entry name" value="P-loop_NTPase"/>
</dbReference>
<evidence type="ECO:0000259" key="11">
    <source>
        <dbReference type="PROSITE" id="PS51706"/>
    </source>
</evidence>
<dbReference type="Proteomes" id="UP000028534">
    <property type="component" value="Unassembled WGS sequence"/>
</dbReference>
<dbReference type="eggNOG" id="COG0218">
    <property type="taxonomic scope" value="Bacteria"/>
</dbReference>
<evidence type="ECO:0000313" key="20">
    <source>
        <dbReference type="Proteomes" id="UP000280708"/>
    </source>
</evidence>
<evidence type="ECO:0000256" key="10">
    <source>
        <dbReference type="HAMAP-Rule" id="MF_00321"/>
    </source>
</evidence>
<reference evidence="17 21" key="3">
    <citation type="submission" date="2018-07" db="EMBL/GenBank/DDBJ databases">
        <title>Genomic and Epidemiologic Investigation of an Indolent Hospital Outbreak.</title>
        <authorList>
            <person name="Johnson R.C."/>
            <person name="Deming C."/>
            <person name="Conlan S."/>
            <person name="Zellmer C.J."/>
            <person name="Michelin A.V."/>
            <person name="Lee-Lin S."/>
            <person name="Thomas P.J."/>
            <person name="Park M."/>
            <person name="Weingarten R.A."/>
            <person name="Less J."/>
            <person name="Dekker J.P."/>
            <person name="Frank K.M."/>
            <person name="Musser K.A."/>
            <person name="Mcquiston J.R."/>
            <person name="Henderson D.K."/>
            <person name="Lau A.F."/>
            <person name="Palmore T.N."/>
            <person name="Segre J.A."/>
        </authorList>
    </citation>
    <scope>NUCLEOTIDE SEQUENCE [LARGE SCALE GENOMIC DNA]</scope>
    <source>
        <strain evidence="17 21">SK-NIH.Env6_1116</strain>
    </source>
</reference>
<dbReference type="EMBL" id="QRAL01000057">
    <property type="protein sequence ID" value="RSU46484.1"/>
    <property type="molecule type" value="Genomic_DNA"/>
</dbReference>
<dbReference type="GO" id="GO:0046872">
    <property type="term" value="F:metal ion binding"/>
    <property type="evidence" value="ECO:0007669"/>
    <property type="project" value="UniProtKB-KW"/>
</dbReference>
<dbReference type="GO" id="GO:0000917">
    <property type="term" value="P:division septum assembly"/>
    <property type="evidence" value="ECO:0007669"/>
    <property type="project" value="UniProtKB-KW"/>
</dbReference>
<dbReference type="PANTHER" id="PTHR11649:SF13">
    <property type="entry name" value="ENGB-TYPE G DOMAIN-CONTAINING PROTEIN"/>
    <property type="match status" value="1"/>
</dbReference>
<feature type="domain" description="EngB-type G" evidence="11">
    <location>
        <begin position="37"/>
        <end position="214"/>
    </location>
</feature>
<dbReference type="Gene3D" id="3.40.50.300">
    <property type="entry name" value="P-loop containing nucleotide triphosphate hydrolases"/>
    <property type="match status" value="1"/>
</dbReference>
<evidence type="ECO:0000256" key="5">
    <source>
        <dbReference type="ARBA" id="ARBA00022741"/>
    </source>
</evidence>